<dbReference type="Pfam" id="PF03724">
    <property type="entry name" value="META"/>
    <property type="match status" value="2"/>
</dbReference>
<dbReference type="PANTHER" id="PTHR35535">
    <property type="entry name" value="HEAT SHOCK PROTEIN HSLJ"/>
    <property type="match status" value="1"/>
</dbReference>
<evidence type="ECO:0000313" key="3">
    <source>
        <dbReference type="EMBL" id="AZQ43048.1"/>
    </source>
</evidence>
<dbReference type="OrthoDB" id="880459at2"/>
<protein>
    <submittedName>
        <fullName evidence="3">META domain-containing protein</fullName>
    </submittedName>
</protein>
<evidence type="ECO:0000313" key="4">
    <source>
        <dbReference type="Proteomes" id="UP000279600"/>
    </source>
</evidence>
<organism evidence="3 4">
    <name type="scientific">Nonlabens ponticola</name>
    <dbReference type="NCBI Taxonomy" id="2496866"/>
    <lineage>
        <taxon>Bacteria</taxon>
        <taxon>Pseudomonadati</taxon>
        <taxon>Bacteroidota</taxon>
        <taxon>Flavobacteriia</taxon>
        <taxon>Flavobacteriales</taxon>
        <taxon>Flavobacteriaceae</taxon>
        <taxon>Nonlabens</taxon>
    </lineage>
</organism>
<keyword evidence="1" id="KW-0732">Signal</keyword>
<keyword evidence="4" id="KW-1185">Reference proteome</keyword>
<accession>A0A3S9MV50</accession>
<dbReference type="Gene3D" id="2.40.128.270">
    <property type="match status" value="2"/>
</dbReference>
<dbReference type="InterPro" id="IPR005184">
    <property type="entry name" value="DUF306_Meta_HslJ"/>
</dbReference>
<dbReference type="RefSeq" id="WP_126445075.1">
    <property type="nucleotide sequence ID" value="NZ_CP034549.1"/>
</dbReference>
<dbReference type="InterPro" id="IPR053147">
    <property type="entry name" value="Hsp_HslJ-like"/>
</dbReference>
<evidence type="ECO:0000256" key="1">
    <source>
        <dbReference type="SAM" id="SignalP"/>
    </source>
</evidence>
<dbReference type="KEGG" id="noj:EJ995_01925"/>
<sequence length="256" mass="28362">MIKFVSLLSVLAILLQTNSCQDQQDAAQSNIVDNSTSMSVEQMEPSGFYDVVSIYDNDYSQLDLNMHFEGNRLSGYAGCNSYSTTINYDDGFSSGPVMATKRYCDKADYETQFFQALSETSYLTSTNDDQLTLHNSDGKVIMKAVKPKLIGSYTISKVKSNDLEEAGLTMNISKEDNYIITGSSGCNRYNGSFDLLPDGIDMGIIASTEMACTDNQEIEKEFITALYEITGHKFTTNGLLFTDMQGNEIITLKRSN</sequence>
<dbReference type="EMBL" id="CP034549">
    <property type="protein sequence ID" value="AZQ43048.1"/>
    <property type="molecule type" value="Genomic_DNA"/>
</dbReference>
<feature type="chain" id="PRO_5019385166" evidence="1">
    <location>
        <begin position="23"/>
        <end position="256"/>
    </location>
</feature>
<feature type="domain" description="DUF306" evidence="2">
    <location>
        <begin position="65"/>
        <end position="143"/>
    </location>
</feature>
<gene>
    <name evidence="3" type="ORF">EJ995_01925</name>
</gene>
<feature type="signal peptide" evidence="1">
    <location>
        <begin position="1"/>
        <end position="22"/>
    </location>
</feature>
<evidence type="ECO:0000259" key="2">
    <source>
        <dbReference type="Pfam" id="PF03724"/>
    </source>
</evidence>
<reference evidence="3 4" key="1">
    <citation type="submission" date="2018-12" db="EMBL/GenBank/DDBJ databases">
        <title>Complete genome of Nonlabens sp. MJ115.</title>
        <authorList>
            <person name="Choi H.S."/>
            <person name="Jung J."/>
        </authorList>
    </citation>
    <scope>NUCLEOTIDE SEQUENCE [LARGE SCALE GENOMIC DNA]</scope>
    <source>
        <strain evidence="3 4">MJ115</strain>
    </source>
</reference>
<feature type="domain" description="DUF306" evidence="2">
    <location>
        <begin position="151"/>
        <end position="252"/>
    </location>
</feature>
<proteinExistence type="predicted"/>
<dbReference type="AlphaFoldDB" id="A0A3S9MV50"/>
<dbReference type="PANTHER" id="PTHR35535:SF1">
    <property type="entry name" value="HEAT SHOCK PROTEIN HSLJ"/>
    <property type="match status" value="1"/>
</dbReference>
<name>A0A3S9MV50_9FLAO</name>
<dbReference type="Proteomes" id="UP000279600">
    <property type="component" value="Chromosome"/>
</dbReference>
<dbReference type="InterPro" id="IPR038670">
    <property type="entry name" value="HslJ-like_sf"/>
</dbReference>